<evidence type="ECO:0000256" key="1">
    <source>
        <dbReference type="SAM" id="MobiDB-lite"/>
    </source>
</evidence>
<feature type="compositionally biased region" description="Basic and acidic residues" evidence="1">
    <location>
        <begin position="1"/>
        <end position="14"/>
    </location>
</feature>
<proteinExistence type="predicted"/>
<dbReference type="AlphaFoldDB" id="A0A8J5I6B4"/>
<sequence length="76" mass="8561">FSHDDGKDGRDYRNRGVGGNQSLSRLYIPDGLDEYAYLNKQDATTAVRRIVLPMARDSPFGRLSTEALVLFRKKNG</sequence>
<dbReference type="Proteomes" id="UP000709295">
    <property type="component" value="Unassembled WGS sequence"/>
</dbReference>
<gene>
    <name evidence="2" type="ORF">JG688_00015054</name>
</gene>
<organism evidence="2 3">
    <name type="scientific">Phytophthora aleatoria</name>
    <dbReference type="NCBI Taxonomy" id="2496075"/>
    <lineage>
        <taxon>Eukaryota</taxon>
        <taxon>Sar</taxon>
        <taxon>Stramenopiles</taxon>
        <taxon>Oomycota</taxon>
        <taxon>Peronosporomycetes</taxon>
        <taxon>Peronosporales</taxon>
        <taxon>Peronosporaceae</taxon>
        <taxon>Phytophthora</taxon>
    </lineage>
</organism>
<accession>A0A8J5I6B4</accession>
<feature type="region of interest" description="Disordered" evidence="1">
    <location>
        <begin position="1"/>
        <end position="22"/>
    </location>
</feature>
<evidence type="ECO:0000313" key="2">
    <source>
        <dbReference type="EMBL" id="KAG6948523.1"/>
    </source>
</evidence>
<keyword evidence="3" id="KW-1185">Reference proteome</keyword>
<feature type="non-terminal residue" evidence="2">
    <location>
        <position position="1"/>
    </location>
</feature>
<reference evidence="2" key="1">
    <citation type="submission" date="2021-01" db="EMBL/GenBank/DDBJ databases">
        <title>Phytophthora aleatoria, a newly-described species from Pinus radiata is distinct from Phytophthora cactorum isolates based on comparative genomics.</title>
        <authorList>
            <person name="Mcdougal R."/>
            <person name="Panda P."/>
            <person name="Williams N."/>
            <person name="Studholme D.J."/>
        </authorList>
    </citation>
    <scope>NUCLEOTIDE SEQUENCE</scope>
    <source>
        <strain evidence="2">NZFS 4037</strain>
    </source>
</reference>
<comment type="caution">
    <text evidence="2">The sequence shown here is derived from an EMBL/GenBank/DDBJ whole genome shotgun (WGS) entry which is preliminary data.</text>
</comment>
<protein>
    <submittedName>
        <fullName evidence="2">Uncharacterized protein</fullName>
    </submittedName>
</protein>
<dbReference type="EMBL" id="JAENGY010001549">
    <property type="protein sequence ID" value="KAG6948523.1"/>
    <property type="molecule type" value="Genomic_DNA"/>
</dbReference>
<evidence type="ECO:0000313" key="3">
    <source>
        <dbReference type="Proteomes" id="UP000709295"/>
    </source>
</evidence>
<name>A0A8J5I6B4_9STRA</name>